<dbReference type="Pfam" id="PF01850">
    <property type="entry name" value="PIN"/>
    <property type="match status" value="1"/>
</dbReference>
<dbReference type="InterPro" id="IPR041705">
    <property type="entry name" value="PIN_Sll0205"/>
</dbReference>
<dbReference type="PANTHER" id="PTHR36173:SF1">
    <property type="entry name" value="RIBONUCLEASE VAPC22"/>
    <property type="match status" value="1"/>
</dbReference>
<sequence length="134" mass="15284">MTGVVIDTHVLIWYIFEPNRLSETALTTIEKVNITNSQIYIPSISLIEITYLVEKGRIPQEVLTRVNQAIDSPNVNLFLVPLDRRITLSFEEIDKSIVPEMPDRIIAATALSLELPLITRDLKIQNLSNIQTIW</sequence>
<dbReference type="SUPFAM" id="SSF88723">
    <property type="entry name" value="PIN domain-like"/>
    <property type="match status" value="1"/>
</dbReference>
<dbReference type="PANTHER" id="PTHR36173">
    <property type="entry name" value="RIBONUCLEASE VAPC16-RELATED"/>
    <property type="match status" value="1"/>
</dbReference>
<name>A0AAF1C678_9CHRO</name>
<dbReference type="AlphaFoldDB" id="A0AAF1C678"/>
<dbReference type="CDD" id="cd09872">
    <property type="entry name" value="PIN_Sll0205-like"/>
    <property type="match status" value="1"/>
</dbReference>
<dbReference type="InterPro" id="IPR052919">
    <property type="entry name" value="TA_system_RNase"/>
</dbReference>
<accession>A0AAF1C678</accession>
<organism evidence="2">
    <name type="scientific">Cyanobacterium aponinum AL20115</name>
    <dbReference type="NCBI Taxonomy" id="3090662"/>
    <lineage>
        <taxon>Bacteria</taxon>
        <taxon>Bacillati</taxon>
        <taxon>Cyanobacteriota</taxon>
        <taxon>Cyanophyceae</taxon>
        <taxon>Oscillatoriophycideae</taxon>
        <taxon>Chroococcales</taxon>
        <taxon>Geminocystaceae</taxon>
        <taxon>Cyanobacterium</taxon>
    </lineage>
</organism>
<feature type="domain" description="PIN" evidence="1">
    <location>
        <begin position="2"/>
        <end position="126"/>
    </location>
</feature>
<dbReference type="InterPro" id="IPR002716">
    <property type="entry name" value="PIN_dom"/>
</dbReference>
<gene>
    <name evidence="2" type="ORF">SAY89_05255</name>
</gene>
<evidence type="ECO:0000259" key="1">
    <source>
        <dbReference type="SMART" id="SM00670"/>
    </source>
</evidence>
<dbReference type="RefSeq" id="WP_190360559.1">
    <property type="nucleotide sequence ID" value="NZ_CP138348.1"/>
</dbReference>
<proteinExistence type="predicted"/>
<evidence type="ECO:0000313" key="2">
    <source>
        <dbReference type="EMBL" id="WPF89680.1"/>
    </source>
</evidence>
<dbReference type="InterPro" id="IPR029060">
    <property type="entry name" value="PIN-like_dom_sf"/>
</dbReference>
<protein>
    <submittedName>
        <fullName evidence="2">Type II toxin-antitoxin system VapC family toxin</fullName>
    </submittedName>
</protein>
<dbReference type="SMART" id="SM00670">
    <property type="entry name" value="PINc"/>
    <property type="match status" value="1"/>
</dbReference>
<dbReference type="EMBL" id="CP138348">
    <property type="protein sequence ID" value="WPF89680.1"/>
    <property type="molecule type" value="Genomic_DNA"/>
</dbReference>
<dbReference type="Gene3D" id="3.40.50.1010">
    <property type="entry name" value="5'-nuclease"/>
    <property type="match status" value="1"/>
</dbReference>
<reference evidence="2" key="1">
    <citation type="submission" date="2023-11" db="EMBL/GenBank/DDBJ databases">
        <title>Genome sequence of Cyanobacterium aponinum BCRC AL20115.</title>
        <authorList>
            <person name="Chang H.-Y."/>
            <person name="Lin K.-M."/>
            <person name="Hsueh H.-T."/>
            <person name="Chu H.-A."/>
            <person name="Kuo C.-H."/>
        </authorList>
    </citation>
    <scope>NUCLEOTIDE SEQUENCE</scope>
    <source>
        <strain evidence="2">AL20115</strain>
    </source>
</reference>